<dbReference type="Proteomes" id="UP000677228">
    <property type="component" value="Unassembled WGS sequence"/>
</dbReference>
<protein>
    <submittedName>
        <fullName evidence="2">Uncharacterized protein</fullName>
    </submittedName>
</protein>
<organism evidence="2 3">
    <name type="scientific">Didymodactylos carnosus</name>
    <dbReference type="NCBI Taxonomy" id="1234261"/>
    <lineage>
        <taxon>Eukaryota</taxon>
        <taxon>Metazoa</taxon>
        <taxon>Spiralia</taxon>
        <taxon>Gnathifera</taxon>
        <taxon>Rotifera</taxon>
        <taxon>Eurotatoria</taxon>
        <taxon>Bdelloidea</taxon>
        <taxon>Philodinida</taxon>
        <taxon>Philodinidae</taxon>
        <taxon>Didymodactylos</taxon>
    </lineage>
</organism>
<dbReference type="AlphaFoldDB" id="A0A8S2HG81"/>
<evidence type="ECO:0000313" key="1">
    <source>
        <dbReference type="EMBL" id="CAF0859210.1"/>
    </source>
</evidence>
<dbReference type="Proteomes" id="UP000682733">
    <property type="component" value="Unassembled WGS sequence"/>
</dbReference>
<name>A0A8S2HG81_9BILA</name>
<gene>
    <name evidence="1" type="ORF">OVA965_LOCUS7549</name>
    <name evidence="2" type="ORF">TMI583_LOCUS7543</name>
</gene>
<dbReference type="EMBL" id="CAJNOK010002417">
    <property type="protein sequence ID" value="CAF0859210.1"/>
    <property type="molecule type" value="Genomic_DNA"/>
</dbReference>
<evidence type="ECO:0000313" key="3">
    <source>
        <dbReference type="Proteomes" id="UP000682733"/>
    </source>
</evidence>
<proteinExistence type="predicted"/>
<reference evidence="2" key="1">
    <citation type="submission" date="2021-02" db="EMBL/GenBank/DDBJ databases">
        <authorList>
            <person name="Nowell W R."/>
        </authorList>
    </citation>
    <scope>NUCLEOTIDE SEQUENCE</scope>
</reference>
<evidence type="ECO:0000313" key="2">
    <source>
        <dbReference type="EMBL" id="CAF3644151.1"/>
    </source>
</evidence>
<comment type="caution">
    <text evidence="2">The sequence shown here is derived from an EMBL/GenBank/DDBJ whole genome shotgun (WGS) entry which is preliminary data.</text>
</comment>
<sequence>MQVSLGLREGHKPLTLDLNTSADSKPLSPRLSFNFKTANWQLYRRNLNNLLRNTNTSQPIKTVQQIEYFTTALTDCIVSATKSSIKPTSQTLKNFKPSKTTKKLIECKHRAYRQWKNINMSIILTSIRKNITAANYS</sequence>
<accession>A0A8S2HG81</accession>
<dbReference type="EMBL" id="CAJOBA010002416">
    <property type="protein sequence ID" value="CAF3644151.1"/>
    <property type="molecule type" value="Genomic_DNA"/>
</dbReference>